<keyword evidence="3" id="KW-1185">Reference proteome</keyword>
<accession>A0A0B6RJA9</accession>
<protein>
    <recommendedName>
        <fullName evidence="1">HNH endonuclease 5 domain-containing protein</fullName>
    </recommendedName>
</protein>
<dbReference type="KEGG" id="bgp:BGL_1c08490"/>
<organism evidence="2 3">
    <name type="scientific">Burkholderia plantarii</name>
    <dbReference type="NCBI Taxonomy" id="41899"/>
    <lineage>
        <taxon>Bacteria</taxon>
        <taxon>Pseudomonadati</taxon>
        <taxon>Pseudomonadota</taxon>
        <taxon>Betaproteobacteria</taxon>
        <taxon>Burkholderiales</taxon>
        <taxon>Burkholderiaceae</taxon>
        <taxon>Burkholderia</taxon>
    </lineage>
</organism>
<evidence type="ECO:0000313" key="3">
    <source>
        <dbReference type="Proteomes" id="UP000031838"/>
    </source>
</evidence>
<reference evidence="2 3" key="2">
    <citation type="journal article" date="2016" name="Appl. Microbiol. Biotechnol.">
        <title>Mutations improving production and secretion of extracellular lipase by Burkholderia glumae PG1.</title>
        <authorList>
            <person name="Knapp A."/>
            <person name="Voget S."/>
            <person name="Gao R."/>
            <person name="Zaburannyi N."/>
            <person name="Krysciak D."/>
            <person name="Breuer M."/>
            <person name="Hauer B."/>
            <person name="Streit W.R."/>
            <person name="Muller R."/>
            <person name="Daniel R."/>
            <person name="Jaeger K.E."/>
        </authorList>
    </citation>
    <scope>NUCLEOTIDE SEQUENCE [LARGE SCALE GENOMIC DNA]</scope>
    <source>
        <strain evidence="2 3">PG1</strain>
    </source>
</reference>
<evidence type="ECO:0000259" key="1">
    <source>
        <dbReference type="Pfam" id="PF14279"/>
    </source>
</evidence>
<dbReference type="Proteomes" id="UP000031838">
    <property type="component" value="Chromosome 1"/>
</dbReference>
<gene>
    <name evidence="2" type="ORF">BGL_1c08490</name>
</gene>
<evidence type="ECO:0000313" key="2">
    <source>
        <dbReference type="EMBL" id="AJK45382.1"/>
    </source>
</evidence>
<dbReference type="AlphaFoldDB" id="A0A0B6RJA9"/>
<sequence length="265" mass="29684">MRCIFCKVDSFDSRSVEHIIPESLWNTKQILPKGVVCDKCNNYFARNVEKPLLDSPALTHLRFHEAIPNKRGRIPEIGGLILPGHVVRMQRHTDGPYVASVAVPPVALDEIMGGKSSTLILPIDVEPPATQIVSRFLAKVAIEALAQRLLNSPGGVDYVVDEVQFDPIRNFARIGQPREWPHHSRRIYDINHCWSDVRGEDVQVVHEYDFLYTEQGELYLVLALYGLELAINIGGPEVDGYLAWLEKNDGVSPLYSGKNAPPPTE</sequence>
<feature type="domain" description="HNH endonuclease 5" evidence="1">
    <location>
        <begin position="3"/>
        <end position="53"/>
    </location>
</feature>
<name>A0A0B6RJA9_BURPL</name>
<dbReference type="EMBL" id="CP002580">
    <property type="protein sequence ID" value="AJK45382.1"/>
    <property type="molecule type" value="Genomic_DNA"/>
</dbReference>
<dbReference type="HOGENOM" id="CLU_1048356_0_0_4"/>
<dbReference type="InterPro" id="IPR029471">
    <property type="entry name" value="HNH_5"/>
</dbReference>
<dbReference type="Pfam" id="PF14279">
    <property type="entry name" value="HNH_5"/>
    <property type="match status" value="1"/>
</dbReference>
<reference evidence="3" key="1">
    <citation type="submission" date="2011-03" db="EMBL/GenBank/DDBJ databases">
        <authorList>
            <person name="Voget S."/>
            <person name="Streit W.R."/>
            <person name="Jaeger K.E."/>
            <person name="Daniel R."/>
        </authorList>
    </citation>
    <scope>NUCLEOTIDE SEQUENCE [LARGE SCALE GENOMIC DNA]</scope>
    <source>
        <strain evidence="3">PG1</strain>
    </source>
</reference>
<proteinExistence type="predicted"/>